<dbReference type="InterPro" id="IPR013809">
    <property type="entry name" value="ENTH"/>
</dbReference>
<reference evidence="6 7" key="1">
    <citation type="submission" date="2024-03" db="EMBL/GenBank/DDBJ databases">
        <title>Complete genome sequence of the green alga Chloropicon roscoffensis RCC1871.</title>
        <authorList>
            <person name="Lemieux C."/>
            <person name="Pombert J.-F."/>
            <person name="Otis C."/>
            <person name="Turmel M."/>
        </authorList>
    </citation>
    <scope>NUCLEOTIDE SEQUENCE [LARGE SCALE GENOMIC DNA]</scope>
    <source>
        <strain evidence="6 7">RCC1871</strain>
    </source>
</reference>
<dbReference type="SMART" id="SM00273">
    <property type="entry name" value="ENTH"/>
    <property type="match status" value="1"/>
</dbReference>
<dbReference type="GO" id="GO:0005886">
    <property type="term" value="C:plasma membrane"/>
    <property type="evidence" value="ECO:0007669"/>
    <property type="project" value="TreeGrafter"/>
</dbReference>
<proteinExistence type="predicted"/>
<accession>A0AAX4P1T3</accession>
<dbReference type="InterPro" id="IPR008942">
    <property type="entry name" value="ENTH_VHS"/>
</dbReference>
<dbReference type="PANTHER" id="PTHR12276">
    <property type="entry name" value="EPSIN/ENT-RELATED"/>
    <property type="match status" value="1"/>
</dbReference>
<feature type="compositionally biased region" description="Low complexity" evidence="4">
    <location>
        <begin position="253"/>
        <end position="264"/>
    </location>
</feature>
<evidence type="ECO:0000256" key="3">
    <source>
        <dbReference type="SAM" id="Coils"/>
    </source>
</evidence>
<keyword evidence="2" id="KW-0968">Cytoplasmic vesicle</keyword>
<protein>
    <submittedName>
        <fullName evidence="6">ENTH domain-containing protein</fullName>
    </submittedName>
</protein>
<evidence type="ECO:0000256" key="1">
    <source>
        <dbReference type="ARBA" id="ARBA00004132"/>
    </source>
</evidence>
<evidence type="ECO:0000313" key="7">
    <source>
        <dbReference type="Proteomes" id="UP001472866"/>
    </source>
</evidence>
<evidence type="ECO:0000259" key="5">
    <source>
        <dbReference type="PROSITE" id="PS50942"/>
    </source>
</evidence>
<feature type="region of interest" description="Disordered" evidence="4">
    <location>
        <begin position="251"/>
        <end position="281"/>
    </location>
</feature>
<keyword evidence="3" id="KW-0175">Coiled coil</keyword>
<dbReference type="GO" id="GO:0005543">
    <property type="term" value="F:phospholipid binding"/>
    <property type="evidence" value="ECO:0007669"/>
    <property type="project" value="TreeGrafter"/>
</dbReference>
<dbReference type="PANTHER" id="PTHR12276:SF45">
    <property type="entry name" value="CLATHRIN INTERACTOR 1"/>
    <property type="match status" value="1"/>
</dbReference>
<dbReference type="SUPFAM" id="SSF48464">
    <property type="entry name" value="ENTH/VHS domain"/>
    <property type="match status" value="1"/>
</dbReference>
<dbReference type="Proteomes" id="UP001472866">
    <property type="component" value="Chromosome 02"/>
</dbReference>
<evidence type="ECO:0000256" key="4">
    <source>
        <dbReference type="SAM" id="MobiDB-lite"/>
    </source>
</evidence>
<feature type="region of interest" description="Disordered" evidence="4">
    <location>
        <begin position="378"/>
        <end position="408"/>
    </location>
</feature>
<dbReference type="CDD" id="cd03571">
    <property type="entry name" value="ENTH"/>
    <property type="match status" value="1"/>
</dbReference>
<feature type="region of interest" description="Disordered" evidence="4">
    <location>
        <begin position="193"/>
        <end position="215"/>
    </location>
</feature>
<dbReference type="Pfam" id="PF01417">
    <property type="entry name" value="ENTH"/>
    <property type="match status" value="1"/>
</dbReference>
<dbReference type="PROSITE" id="PS50942">
    <property type="entry name" value="ENTH"/>
    <property type="match status" value="1"/>
</dbReference>
<feature type="domain" description="ENTH" evidence="5">
    <location>
        <begin position="12"/>
        <end position="148"/>
    </location>
</feature>
<sequence>MNVKKLYKGLKKSALDEDPWATRTKDATSGEKWGPTGTQLNELARATTCGPEVFNEIFNVLYFRLDERKEKWRKCFKALIVLEFFLLRGDKHCVNPIRIGRFAPKLRELTSLVFIDPVTGEDAGARISKRARDILELAEDAEDLEERRAKAANTRSCVGISSDDNIGGVAREETYTAGRNSFKRNLAEGTGGADDWGSNNLIDSPGAGGGVVPRSLIDSPEVRQIKVSRDAYGRVRSIEAFGLEGLEQEHHAPAGQQPAGAPVARRVRRNPSSRRLSAPPAMEPESLVVTAADAAPAAVVHNKQAWLALELGVQEEQTNPFGVQKEQIDAPIAPQAVVHNDAPVAPQAVVRNDAPLTPQEDKKRFDLFGFDFGNLDLDTSQSPYKGLGRSEAPPKGPTMNDLKTRTPP</sequence>
<feature type="coiled-coil region" evidence="3">
    <location>
        <begin position="127"/>
        <end position="154"/>
    </location>
</feature>
<dbReference type="AlphaFoldDB" id="A0AAX4P1T3"/>
<dbReference type="Gene3D" id="1.25.40.90">
    <property type="match status" value="1"/>
</dbReference>
<evidence type="ECO:0000256" key="2">
    <source>
        <dbReference type="ARBA" id="ARBA00023329"/>
    </source>
</evidence>
<dbReference type="GO" id="GO:0005768">
    <property type="term" value="C:endosome"/>
    <property type="evidence" value="ECO:0007669"/>
    <property type="project" value="TreeGrafter"/>
</dbReference>
<dbReference type="GO" id="GO:0006897">
    <property type="term" value="P:endocytosis"/>
    <property type="evidence" value="ECO:0007669"/>
    <property type="project" value="TreeGrafter"/>
</dbReference>
<dbReference type="GO" id="GO:0030125">
    <property type="term" value="C:clathrin vesicle coat"/>
    <property type="evidence" value="ECO:0007669"/>
    <property type="project" value="TreeGrafter"/>
</dbReference>
<keyword evidence="7" id="KW-1185">Reference proteome</keyword>
<name>A0AAX4P1T3_9CHLO</name>
<dbReference type="EMBL" id="CP151502">
    <property type="protein sequence ID" value="WZN59996.1"/>
    <property type="molecule type" value="Genomic_DNA"/>
</dbReference>
<dbReference type="GO" id="GO:0030276">
    <property type="term" value="F:clathrin binding"/>
    <property type="evidence" value="ECO:0007669"/>
    <property type="project" value="TreeGrafter"/>
</dbReference>
<organism evidence="6 7">
    <name type="scientific">Chloropicon roscoffensis</name>
    <dbReference type="NCBI Taxonomy" id="1461544"/>
    <lineage>
        <taxon>Eukaryota</taxon>
        <taxon>Viridiplantae</taxon>
        <taxon>Chlorophyta</taxon>
        <taxon>Chloropicophyceae</taxon>
        <taxon>Chloropicales</taxon>
        <taxon>Chloropicaceae</taxon>
        <taxon>Chloropicon</taxon>
    </lineage>
</organism>
<evidence type="ECO:0000313" key="6">
    <source>
        <dbReference type="EMBL" id="WZN59996.1"/>
    </source>
</evidence>
<comment type="subcellular location">
    <subcellularLocation>
        <location evidence="1">Cytoplasmic vesicle</location>
        <location evidence="1">Clathrin-coated vesicle</location>
    </subcellularLocation>
</comment>
<gene>
    <name evidence="6" type="ORF">HKI87_02g15240</name>
</gene>